<proteinExistence type="predicted"/>
<dbReference type="Gene3D" id="3.50.50.60">
    <property type="entry name" value="FAD/NAD(P)-binding domain"/>
    <property type="match status" value="1"/>
</dbReference>
<dbReference type="OrthoDB" id="2161133at2759"/>
<dbReference type="OMA" id="ICGGDAF"/>
<reference evidence="2 3" key="1">
    <citation type="submission" date="2015-12" db="EMBL/GenBank/DDBJ databases">
        <title>The genome of Folsomia candida.</title>
        <authorList>
            <person name="Faddeeva A."/>
            <person name="Derks M.F."/>
            <person name="Anvar Y."/>
            <person name="Smit S."/>
            <person name="Van Straalen N."/>
            <person name="Roelofs D."/>
        </authorList>
    </citation>
    <scope>NUCLEOTIDE SEQUENCE [LARGE SCALE GENOMIC DNA]</scope>
    <source>
        <strain evidence="2 3">VU population</strain>
        <tissue evidence="2">Whole body</tissue>
    </source>
</reference>
<dbReference type="Proteomes" id="UP000198287">
    <property type="component" value="Unassembled WGS sequence"/>
</dbReference>
<evidence type="ECO:0000313" key="3">
    <source>
        <dbReference type="Proteomes" id="UP000198287"/>
    </source>
</evidence>
<name>A0A226EJ86_FOLCA</name>
<comment type="caution">
    <text evidence="2">The sequence shown here is derived from an EMBL/GenBank/DDBJ whole genome shotgun (WGS) entry which is preliminary data.</text>
</comment>
<dbReference type="Gene3D" id="3.90.660.10">
    <property type="match status" value="1"/>
</dbReference>
<dbReference type="InterPro" id="IPR002937">
    <property type="entry name" value="Amino_oxidase"/>
</dbReference>
<keyword evidence="3" id="KW-1185">Reference proteome</keyword>
<feature type="domain" description="Amine oxidase" evidence="1">
    <location>
        <begin position="111"/>
        <end position="343"/>
    </location>
</feature>
<organism evidence="2 3">
    <name type="scientific">Folsomia candida</name>
    <name type="common">Springtail</name>
    <dbReference type="NCBI Taxonomy" id="158441"/>
    <lineage>
        <taxon>Eukaryota</taxon>
        <taxon>Metazoa</taxon>
        <taxon>Ecdysozoa</taxon>
        <taxon>Arthropoda</taxon>
        <taxon>Hexapoda</taxon>
        <taxon>Collembola</taxon>
        <taxon>Entomobryomorpha</taxon>
        <taxon>Isotomoidea</taxon>
        <taxon>Isotomidae</taxon>
        <taxon>Proisotominae</taxon>
        <taxon>Folsomia</taxon>
    </lineage>
</organism>
<dbReference type="InterPro" id="IPR040174">
    <property type="entry name" value="RNLS"/>
</dbReference>
<accession>A0A226EJ86</accession>
<evidence type="ECO:0000313" key="2">
    <source>
        <dbReference type="EMBL" id="OXA57519.1"/>
    </source>
</evidence>
<dbReference type="EMBL" id="LNIX01000003">
    <property type="protein sequence ID" value="OXA57519.1"/>
    <property type="molecule type" value="Genomic_DNA"/>
</dbReference>
<dbReference type="Pfam" id="PF13450">
    <property type="entry name" value="NAD_binding_8"/>
    <property type="match status" value="1"/>
</dbReference>
<protein>
    <submittedName>
        <fullName evidence="2">Renalase</fullName>
    </submittedName>
</protein>
<dbReference type="GO" id="GO:0016651">
    <property type="term" value="F:oxidoreductase activity, acting on NAD(P)H"/>
    <property type="evidence" value="ECO:0007669"/>
    <property type="project" value="InterPro"/>
</dbReference>
<dbReference type="SUPFAM" id="SSF51905">
    <property type="entry name" value="FAD/NAD(P)-binding domain"/>
    <property type="match status" value="1"/>
</dbReference>
<dbReference type="AlphaFoldDB" id="A0A226EJ86"/>
<dbReference type="STRING" id="158441.A0A226EJ86"/>
<gene>
    <name evidence="2" type="ORF">Fcan01_07551</name>
</gene>
<evidence type="ECO:0000259" key="1">
    <source>
        <dbReference type="Pfam" id="PF01593"/>
    </source>
</evidence>
<dbReference type="GO" id="GO:0005576">
    <property type="term" value="C:extracellular region"/>
    <property type="evidence" value="ECO:0007669"/>
    <property type="project" value="TreeGrafter"/>
</dbReference>
<dbReference type="PANTHER" id="PTHR23357">
    <property type="entry name" value="RENALASE"/>
    <property type="match status" value="1"/>
</dbReference>
<dbReference type="PANTHER" id="PTHR23357:SF1">
    <property type="entry name" value="RENALASE"/>
    <property type="match status" value="1"/>
</dbReference>
<dbReference type="InterPro" id="IPR036188">
    <property type="entry name" value="FAD/NAD-bd_sf"/>
</dbReference>
<dbReference type="Pfam" id="PF01593">
    <property type="entry name" value="Amino_oxidase"/>
    <property type="match status" value="1"/>
</dbReference>
<sequence>MSRKKLLLIGAGPTSSLIIHNLQSLPHLKNAFDIQVWEKDRRVGGRFLTFQSPTSSSYGDLGAQYLTSSGLSFSQPYFKDLLDNKLIRRLDTLNIPGFNHAHSVGKVNYVCTSGAASIVEHFFHQADNISLSFDKHVTGINTCNNGQVSVITKGGDQENYDIVITTIPVPQLLKLSGSVFEENSALQENLRKVQYTTRFALGLFYDSKEGPFANLQDSQPLNFIDDPIIRYWSVENRKRGTEDHEQCAIVAHTSVMFGAENMNKSPDSVKDLLLEKVYENLKPAISSTKLHHFVKCHKWKYSQVANPYLGTPGFVELTKSVIAAGDGFVRSGFEGCIESSQKTVEFLLKSLI</sequence>